<dbReference type="HOGENOM" id="CLU_3083337_0_0_10"/>
<feature type="compositionally biased region" description="Basic and acidic residues" evidence="1">
    <location>
        <begin position="11"/>
        <end position="24"/>
    </location>
</feature>
<keyword evidence="3" id="KW-1185">Reference proteome</keyword>
<comment type="caution">
    <text evidence="2">The sequence shown here is derived from an EMBL/GenBank/DDBJ whole genome shotgun (WGS) entry which is preliminary data.</text>
</comment>
<dbReference type="EMBL" id="ACIJ02000028">
    <property type="protein sequence ID" value="EEX70399.1"/>
    <property type="molecule type" value="Genomic_DNA"/>
</dbReference>
<protein>
    <submittedName>
        <fullName evidence="2">Uncharacterized protein</fullName>
    </submittedName>
</protein>
<gene>
    <name evidence="2" type="ORF">GCWU000325_02440</name>
</gene>
<evidence type="ECO:0000256" key="1">
    <source>
        <dbReference type="SAM" id="MobiDB-lite"/>
    </source>
</evidence>
<proteinExistence type="predicted"/>
<organism evidence="2 3">
    <name type="scientific">Alloprevotella tannerae ATCC 51259</name>
    <dbReference type="NCBI Taxonomy" id="626522"/>
    <lineage>
        <taxon>Bacteria</taxon>
        <taxon>Pseudomonadati</taxon>
        <taxon>Bacteroidota</taxon>
        <taxon>Bacteroidia</taxon>
        <taxon>Bacteroidales</taxon>
        <taxon>Prevotellaceae</taxon>
        <taxon>Alloprevotella</taxon>
    </lineage>
</organism>
<evidence type="ECO:0000313" key="3">
    <source>
        <dbReference type="Proteomes" id="UP000003460"/>
    </source>
</evidence>
<feature type="region of interest" description="Disordered" evidence="1">
    <location>
        <begin position="1"/>
        <end position="35"/>
    </location>
</feature>
<evidence type="ECO:0000313" key="2">
    <source>
        <dbReference type="EMBL" id="EEX70399.1"/>
    </source>
</evidence>
<dbReference type="Proteomes" id="UP000003460">
    <property type="component" value="Unassembled WGS sequence"/>
</dbReference>
<reference evidence="2" key="1">
    <citation type="submission" date="2009-09" db="EMBL/GenBank/DDBJ databases">
        <authorList>
            <person name="Weinstock G."/>
            <person name="Sodergren E."/>
            <person name="Clifton S."/>
            <person name="Fulton L."/>
            <person name="Fulton B."/>
            <person name="Courtney L."/>
            <person name="Fronick C."/>
            <person name="Harrison M."/>
            <person name="Strong C."/>
            <person name="Farmer C."/>
            <person name="Delahaunty K."/>
            <person name="Markovic C."/>
            <person name="Hall O."/>
            <person name="Minx P."/>
            <person name="Tomlinson C."/>
            <person name="Mitreva M."/>
            <person name="Nelson J."/>
            <person name="Hou S."/>
            <person name="Wollam A."/>
            <person name="Pepin K.H."/>
            <person name="Johnson M."/>
            <person name="Bhonagiri V."/>
            <person name="Nash W.E."/>
            <person name="Warren W."/>
            <person name="Chinwalla A."/>
            <person name="Mardis E.R."/>
            <person name="Wilson R.K."/>
        </authorList>
    </citation>
    <scope>NUCLEOTIDE SEQUENCE [LARGE SCALE GENOMIC DNA]</scope>
    <source>
        <strain evidence="2">ATCC 51259</strain>
    </source>
</reference>
<accession>C9LJM7</accession>
<feature type="compositionally biased region" description="Basic residues" evidence="1">
    <location>
        <begin position="1"/>
        <end position="10"/>
    </location>
</feature>
<name>C9LJM7_9BACT</name>
<sequence>MRPSKLKRQNRYKDEKDCAQDLDKTISGPPPQRKRAADFYIKLASRKTQTSA</sequence>
<dbReference type="AlphaFoldDB" id="C9LJM7"/>